<accession>A0A0K1PLV1</accession>
<dbReference type="RefSeq" id="WP_146645743.1">
    <property type="nucleotide sequence ID" value="NZ_CP012333.1"/>
</dbReference>
<evidence type="ECO:0000313" key="7">
    <source>
        <dbReference type="EMBL" id="AKU94089.1"/>
    </source>
</evidence>
<evidence type="ECO:0000259" key="6">
    <source>
        <dbReference type="PROSITE" id="PS50931"/>
    </source>
</evidence>
<evidence type="ECO:0000256" key="4">
    <source>
        <dbReference type="ARBA" id="ARBA00023163"/>
    </source>
</evidence>
<dbReference type="InterPro" id="IPR036388">
    <property type="entry name" value="WH-like_DNA-bd_sf"/>
</dbReference>
<keyword evidence="8" id="KW-1185">Reference proteome</keyword>
<evidence type="ECO:0000256" key="3">
    <source>
        <dbReference type="ARBA" id="ARBA00023125"/>
    </source>
</evidence>
<name>A0A0K1PLV1_9BACT</name>
<evidence type="ECO:0000256" key="5">
    <source>
        <dbReference type="SAM" id="MobiDB-lite"/>
    </source>
</evidence>
<dbReference type="PANTHER" id="PTHR30126">
    <property type="entry name" value="HTH-TYPE TRANSCRIPTIONAL REGULATOR"/>
    <property type="match status" value="1"/>
</dbReference>
<evidence type="ECO:0000313" key="8">
    <source>
        <dbReference type="Proteomes" id="UP000064967"/>
    </source>
</evidence>
<protein>
    <submittedName>
        <fullName evidence="7">Transcriptional activator MetR</fullName>
    </submittedName>
</protein>
<dbReference type="SUPFAM" id="SSF53850">
    <property type="entry name" value="Periplasmic binding protein-like II"/>
    <property type="match status" value="1"/>
</dbReference>
<dbReference type="Gene3D" id="1.10.10.10">
    <property type="entry name" value="Winged helix-like DNA-binding domain superfamily/Winged helix DNA-binding domain"/>
    <property type="match status" value="1"/>
</dbReference>
<dbReference type="AlphaFoldDB" id="A0A0K1PLV1"/>
<feature type="domain" description="HTH lysR-type" evidence="6">
    <location>
        <begin position="6"/>
        <end position="63"/>
    </location>
</feature>
<dbReference type="PROSITE" id="PS50931">
    <property type="entry name" value="HTH_LYSR"/>
    <property type="match status" value="1"/>
</dbReference>
<dbReference type="Gene3D" id="3.40.190.10">
    <property type="entry name" value="Periplasmic binding protein-like II"/>
    <property type="match status" value="2"/>
</dbReference>
<dbReference type="SUPFAM" id="SSF46785">
    <property type="entry name" value="Winged helix' DNA-binding domain"/>
    <property type="match status" value="1"/>
</dbReference>
<evidence type="ECO:0000256" key="2">
    <source>
        <dbReference type="ARBA" id="ARBA00023015"/>
    </source>
</evidence>
<dbReference type="InterPro" id="IPR036390">
    <property type="entry name" value="WH_DNA-bd_sf"/>
</dbReference>
<evidence type="ECO:0000256" key="1">
    <source>
        <dbReference type="ARBA" id="ARBA00009437"/>
    </source>
</evidence>
<sequence>MTAPVLDTRHLRLLVALEGEGSLHAAARKLHLTPSALSLQLRELEDRLGGKLFERRWRRLHPTAAAAHLTETSRSMLTEMSRAEDEARRLMNGSTGTLRITMACAHSYRWLPALLKNWAVTWPSVEITIVPEAASDPLAWLRARKLDLALVSGETSKDPRIDVRPLFEDELVAVVGRGHSWFARQWVAPESFATEHYWGPRDAFASGTPLGELLGRARVTPRKVTDIAFSSGVPVEMASANLGITVCPRWFVEDAIARRQLAPIRIGKEGLWLSWELAVRAESSTQQLNALVKAMMAHHPKPRRRRSRRPAVGEL</sequence>
<dbReference type="Pfam" id="PF00126">
    <property type="entry name" value="HTH_1"/>
    <property type="match status" value="1"/>
</dbReference>
<keyword evidence="2" id="KW-0805">Transcription regulation</keyword>
<comment type="similarity">
    <text evidence="1">Belongs to the LysR transcriptional regulatory family.</text>
</comment>
<reference evidence="7 8" key="1">
    <citation type="submission" date="2015-08" db="EMBL/GenBank/DDBJ databases">
        <authorList>
            <person name="Babu N.S."/>
            <person name="Beckwith C.J."/>
            <person name="Beseler K.G."/>
            <person name="Brison A."/>
            <person name="Carone J.V."/>
            <person name="Caskin T.P."/>
            <person name="Diamond M."/>
            <person name="Durham M.E."/>
            <person name="Foxe J.M."/>
            <person name="Go M."/>
            <person name="Henderson B.A."/>
            <person name="Jones I.B."/>
            <person name="McGettigan J.A."/>
            <person name="Micheletti S.J."/>
            <person name="Nasrallah M.E."/>
            <person name="Ortiz D."/>
            <person name="Piller C.R."/>
            <person name="Privatt S.R."/>
            <person name="Schneider S.L."/>
            <person name="Sharp S."/>
            <person name="Smith T.C."/>
            <person name="Stanton J.D."/>
            <person name="Ullery H.E."/>
            <person name="Wilson R.J."/>
            <person name="Serrano M.G."/>
            <person name="Buck G."/>
            <person name="Lee V."/>
            <person name="Wang Y."/>
            <person name="Carvalho R."/>
            <person name="Voegtly L."/>
            <person name="Shi R."/>
            <person name="Duckworth R."/>
            <person name="Johnson A."/>
            <person name="Loviza R."/>
            <person name="Walstead R."/>
            <person name="Shah Z."/>
            <person name="Kiflezghi M."/>
            <person name="Wade K."/>
            <person name="Ball S.L."/>
            <person name="Bradley K.W."/>
            <person name="Asai D.J."/>
            <person name="Bowman C.A."/>
            <person name="Russell D.A."/>
            <person name="Pope W.H."/>
            <person name="Jacobs-Sera D."/>
            <person name="Hendrix R.W."/>
            <person name="Hatfull G.F."/>
        </authorList>
    </citation>
    <scope>NUCLEOTIDE SEQUENCE [LARGE SCALE GENOMIC DNA]</scope>
    <source>
        <strain evidence="7 8">DSM 27648</strain>
    </source>
</reference>
<dbReference type="GO" id="GO:0000976">
    <property type="term" value="F:transcription cis-regulatory region binding"/>
    <property type="evidence" value="ECO:0007669"/>
    <property type="project" value="TreeGrafter"/>
</dbReference>
<dbReference type="Pfam" id="PF03466">
    <property type="entry name" value="LysR_substrate"/>
    <property type="match status" value="1"/>
</dbReference>
<dbReference type="GO" id="GO:0003700">
    <property type="term" value="F:DNA-binding transcription factor activity"/>
    <property type="evidence" value="ECO:0007669"/>
    <property type="project" value="InterPro"/>
</dbReference>
<dbReference type="KEGG" id="llu:AKJ09_00753"/>
<dbReference type="PRINTS" id="PR00039">
    <property type="entry name" value="HTHLYSR"/>
</dbReference>
<proteinExistence type="inferred from homology"/>
<feature type="compositionally biased region" description="Basic residues" evidence="5">
    <location>
        <begin position="296"/>
        <end position="309"/>
    </location>
</feature>
<feature type="region of interest" description="Disordered" evidence="5">
    <location>
        <begin position="296"/>
        <end position="315"/>
    </location>
</feature>
<keyword evidence="3" id="KW-0238">DNA-binding</keyword>
<dbReference type="CDD" id="cd05466">
    <property type="entry name" value="PBP2_LTTR_substrate"/>
    <property type="match status" value="1"/>
</dbReference>
<dbReference type="InterPro" id="IPR000847">
    <property type="entry name" value="LysR_HTH_N"/>
</dbReference>
<dbReference type="EMBL" id="CP012333">
    <property type="protein sequence ID" value="AKU94089.1"/>
    <property type="molecule type" value="Genomic_DNA"/>
</dbReference>
<dbReference type="PANTHER" id="PTHR30126:SF25">
    <property type="entry name" value="HTH-TYPE TRANSCRIPTIONAL REGULATOR METR"/>
    <property type="match status" value="1"/>
</dbReference>
<dbReference type="Proteomes" id="UP000064967">
    <property type="component" value="Chromosome"/>
</dbReference>
<organism evidence="7 8">
    <name type="scientific">Labilithrix luteola</name>
    <dbReference type="NCBI Taxonomy" id="1391654"/>
    <lineage>
        <taxon>Bacteria</taxon>
        <taxon>Pseudomonadati</taxon>
        <taxon>Myxococcota</taxon>
        <taxon>Polyangia</taxon>
        <taxon>Polyangiales</taxon>
        <taxon>Labilitrichaceae</taxon>
        <taxon>Labilithrix</taxon>
    </lineage>
</organism>
<dbReference type="InterPro" id="IPR005119">
    <property type="entry name" value="LysR_subst-bd"/>
</dbReference>
<gene>
    <name evidence="7" type="ORF">AKJ09_00753</name>
</gene>
<dbReference type="OrthoDB" id="5317428at2"/>
<dbReference type="STRING" id="1391654.AKJ09_00753"/>
<keyword evidence="4" id="KW-0804">Transcription</keyword>